<feature type="compositionally biased region" description="Basic and acidic residues" evidence="1">
    <location>
        <begin position="52"/>
        <end position="69"/>
    </location>
</feature>
<dbReference type="Proteomes" id="UP001642482">
    <property type="component" value="Unassembled WGS sequence"/>
</dbReference>
<sequence length="190" mass="21398">MDATTQTSFTGKPDVHSTAQAMKDTGAEMDEDTDFGDLDLQSILGDVMDENDSAHGDSETTDNNKDDKSSSPGHGSEVATELASSYHSSVPMSDVSSRANDSNGYLARDDRRISVQGDNNDERMSTLLSELIQLMERKVDTDEEGLRYLKLVVEDRYNRRDRYERPSSYHSDLDNCHEDYEGRRYSGRYD</sequence>
<feature type="compositionally biased region" description="Polar residues" evidence="1">
    <location>
        <begin position="1"/>
        <end position="10"/>
    </location>
</feature>
<proteinExistence type="predicted"/>
<feature type="compositionally biased region" description="Acidic residues" evidence="1">
    <location>
        <begin position="27"/>
        <end position="37"/>
    </location>
</feature>
<gene>
    <name evidence="2" type="ORF">SEUCBS140593_002594</name>
</gene>
<comment type="caution">
    <text evidence="2">The sequence shown here is derived from an EMBL/GenBank/DDBJ whole genome shotgun (WGS) entry which is preliminary data.</text>
</comment>
<reference evidence="2 3" key="1">
    <citation type="submission" date="2024-01" db="EMBL/GenBank/DDBJ databases">
        <authorList>
            <person name="Allen C."/>
            <person name="Tagirdzhanova G."/>
        </authorList>
    </citation>
    <scope>NUCLEOTIDE SEQUENCE [LARGE SCALE GENOMIC DNA]</scope>
</reference>
<evidence type="ECO:0000313" key="2">
    <source>
        <dbReference type="EMBL" id="CAK7215612.1"/>
    </source>
</evidence>
<dbReference type="EMBL" id="CAWUHD010000017">
    <property type="protein sequence ID" value="CAK7215612.1"/>
    <property type="molecule type" value="Genomic_DNA"/>
</dbReference>
<accession>A0ABP0B7Z2</accession>
<keyword evidence="3" id="KW-1185">Reference proteome</keyword>
<evidence type="ECO:0000313" key="3">
    <source>
        <dbReference type="Proteomes" id="UP001642482"/>
    </source>
</evidence>
<feature type="compositionally biased region" description="Polar residues" evidence="1">
    <location>
        <begin position="82"/>
        <end position="103"/>
    </location>
</feature>
<feature type="region of interest" description="Disordered" evidence="1">
    <location>
        <begin position="1"/>
        <end position="118"/>
    </location>
</feature>
<protein>
    <submittedName>
        <fullName evidence="2">Uncharacterized protein</fullName>
    </submittedName>
</protein>
<organism evidence="2 3">
    <name type="scientific">Sporothrix eucalyptigena</name>
    <dbReference type="NCBI Taxonomy" id="1812306"/>
    <lineage>
        <taxon>Eukaryota</taxon>
        <taxon>Fungi</taxon>
        <taxon>Dikarya</taxon>
        <taxon>Ascomycota</taxon>
        <taxon>Pezizomycotina</taxon>
        <taxon>Sordariomycetes</taxon>
        <taxon>Sordariomycetidae</taxon>
        <taxon>Ophiostomatales</taxon>
        <taxon>Ophiostomataceae</taxon>
        <taxon>Sporothrix</taxon>
    </lineage>
</organism>
<evidence type="ECO:0000256" key="1">
    <source>
        <dbReference type="SAM" id="MobiDB-lite"/>
    </source>
</evidence>
<name>A0ABP0B7Z2_9PEZI</name>
<feature type="region of interest" description="Disordered" evidence="1">
    <location>
        <begin position="163"/>
        <end position="190"/>
    </location>
</feature>